<evidence type="ECO:0000256" key="7">
    <source>
        <dbReference type="ARBA" id="ARBA00023242"/>
    </source>
</evidence>
<comment type="subcellular location">
    <subcellularLocation>
        <location evidence="2">Cytoplasm</location>
    </subcellularLocation>
    <subcellularLocation>
        <location evidence="1">Nucleus</location>
    </subcellularLocation>
</comment>
<dbReference type="InterPro" id="IPR016024">
    <property type="entry name" value="ARM-type_fold"/>
</dbReference>
<dbReference type="GO" id="GO:0006606">
    <property type="term" value="P:protein import into nucleus"/>
    <property type="evidence" value="ECO:0007669"/>
    <property type="project" value="TreeGrafter"/>
</dbReference>
<feature type="domain" description="Importin N-terminal" evidence="9">
    <location>
        <begin position="1"/>
        <end position="76"/>
    </location>
</feature>
<dbReference type="InterPro" id="IPR011989">
    <property type="entry name" value="ARM-like"/>
</dbReference>
<keyword evidence="7" id="KW-0539">Nucleus</keyword>
<keyword evidence="6" id="KW-0653">Protein transport</keyword>
<reference evidence="10" key="1">
    <citation type="submission" date="2021-02" db="EMBL/GenBank/DDBJ databases">
        <title>First Annotated Genome of the Yellow-green Alga Tribonema minus.</title>
        <authorList>
            <person name="Mahan K.M."/>
        </authorList>
    </citation>
    <scope>NUCLEOTIDE SEQUENCE</scope>
    <source>
        <strain evidence="10">UTEX B ZZ1240</strain>
    </source>
</reference>
<evidence type="ECO:0000256" key="6">
    <source>
        <dbReference type="ARBA" id="ARBA00022927"/>
    </source>
</evidence>
<dbReference type="Pfam" id="PF03378">
    <property type="entry name" value="CAS_CSE1"/>
    <property type="match status" value="1"/>
</dbReference>
<dbReference type="PANTHER" id="PTHR10997">
    <property type="entry name" value="IMPORTIN-7, 8, 11"/>
    <property type="match status" value="1"/>
</dbReference>
<dbReference type="Gene3D" id="1.25.10.10">
    <property type="entry name" value="Leucine-rich Repeat Variant"/>
    <property type="match status" value="1"/>
</dbReference>
<feature type="compositionally biased region" description="Basic and acidic residues" evidence="8">
    <location>
        <begin position="868"/>
        <end position="879"/>
    </location>
</feature>
<keyword evidence="11" id="KW-1185">Reference proteome</keyword>
<evidence type="ECO:0000256" key="8">
    <source>
        <dbReference type="SAM" id="MobiDB-lite"/>
    </source>
</evidence>
<evidence type="ECO:0000259" key="9">
    <source>
        <dbReference type="PROSITE" id="PS50166"/>
    </source>
</evidence>
<evidence type="ECO:0000256" key="4">
    <source>
        <dbReference type="ARBA" id="ARBA00022448"/>
    </source>
</evidence>
<comment type="similarity">
    <text evidence="3">Belongs to the XPO2/CSE1 family.</text>
</comment>
<evidence type="ECO:0000256" key="5">
    <source>
        <dbReference type="ARBA" id="ARBA00022490"/>
    </source>
</evidence>
<dbReference type="Pfam" id="PF03810">
    <property type="entry name" value="IBN_N"/>
    <property type="match status" value="1"/>
</dbReference>
<dbReference type="GO" id="GO:0006611">
    <property type="term" value="P:protein export from nucleus"/>
    <property type="evidence" value="ECO:0007669"/>
    <property type="project" value="TreeGrafter"/>
</dbReference>
<dbReference type="FunFam" id="1.25.10.10:FF:000507">
    <property type="entry name" value="Exportin-2"/>
    <property type="match status" value="1"/>
</dbReference>
<dbReference type="Proteomes" id="UP000664859">
    <property type="component" value="Unassembled WGS sequence"/>
</dbReference>
<gene>
    <name evidence="10" type="ORF">JKP88DRAFT_208434</name>
</gene>
<evidence type="ECO:0000256" key="3">
    <source>
        <dbReference type="ARBA" id="ARBA00008669"/>
    </source>
</evidence>
<keyword evidence="5" id="KW-0963">Cytoplasm</keyword>
<evidence type="ECO:0000256" key="1">
    <source>
        <dbReference type="ARBA" id="ARBA00004123"/>
    </source>
</evidence>
<dbReference type="GO" id="GO:0005829">
    <property type="term" value="C:cytosol"/>
    <property type="evidence" value="ECO:0007669"/>
    <property type="project" value="TreeGrafter"/>
</dbReference>
<dbReference type="GO" id="GO:0005049">
    <property type="term" value="F:nuclear export signal receptor activity"/>
    <property type="evidence" value="ECO:0007669"/>
    <property type="project" value="TreeGrafter"/>
</dbReference>
<keyword evidence="4" id="KW-0813">Transport</keyword>
<dbReference type="GO" id="GO:0005635">
    <property type="term" value="C:nuclear envelope"/>
    <property type="evidence" value="ECO:0007669"/>
    <property type="project" value="TreeGrafter"/>
</dbReference>
<dbReference type="OrthoDB" id="3268246at2759"/>
<dbReference type="InterPro" id="IPR001494">
    <property type="entry name" value="Importin-beta_N"/>
</dbReference>
<dbReference type="PANTHER" id="PTHR10997:SF8">
    <property type="entry name" value="EXPORTIN-2"/>
    <property type="match status" value="1"/>
</dbReference>
<dbReference type="SUPFAM" id="SSF48371">
    <property type="entry name" value="ARM repeat"/>
    <property type="match status" value="1"/>
</dbReference>
<proteinExistence type="inferred from homology"/>
<dbReference type="EMBL" id="JAFCMP010000177">
    <property type="protein sequence ID" value="KAG5184186.1"/>
    <property type="molecule type" value="Genomic_DNA"/>
</dbReference>
<protein>
    <submittedName>
        <fullName evidence="10">Cse1-domain-containing protein</fullName>
    </submittedName>
</protein>
<evidence type="ECO:0000313" key="11">
    <source>
        <dbReference type="Proteomes" id="UP000664859"/>
    </source>
</evidence>
<accession>A0A835YZE8</accession>
<dbReference type="InterPro" id="IPR005043">
    <property type="entry name" value="XPO2_C"/>
</dbReference>
<dbReference type="AlphaFoldDB" id="A0A835YZE8"/>
<name>A0A835YZE8_9STRA</name>
<dbReference type="PROSITE" id="PS50166">
    <property type="entry name" value="IMPORTIN_B_NT"/>
    <property type="match status" value="1"/>
</dbReference>
<evidence type="ECO:0000256" key="2">
    <source>
        <dbReference type="ARBA" id="ARBA00004496"/>
    </source>
</evidence>
<sequence>MERQPGYPQLLVQLIESHCSRTGAEDKSLRTLGAIMFKNLVKRCWVPPEDGDGKENALGADDKAAIKANMVHMMCIVPPEVQRQFSEALTIISKHDFPHDWPALLPDLVQRMRSNDYGVVLSVLVTANSILKRFRYGFKSDALMMELKYVLEHLAAPLTELLQQTSQAVAAAAGQPQQLATLFECLRLICRIYFSLNWQDLPEYFEDNMAIWMAEFGRYLAYDGPQPPEPTMENEPGALEKLQAAIVENINLYASKYDEEFQPHLAGFTTAIWALLVKVGPEQRHDALATTCIRFLTSIVSKQMHSALFAEEATLRQITENIVVPNLGLRDSDEELFEDNPSDYIQRDMEGSDSDTRRRVSCDLVRGMCRHHEAATTRICSELAGTLLARYASDPAQQWRCKDAALQLLLAVSVRAASAAHGVSETNQYVNVMEVFSSSVLPEISTPDVNTRPIVHADCIKFVATFRNQFTVEQMRALVPMLMAHLASEAAVVATYAAMAIEKLLLVKDRGAGAGGARVVQSRFGKAELQPFLGKLFEGLFGVLDNADMPENDYVMKAIMRALSTAQEAIVPVATEVLHKQAQYLAKVCANPANPQFNHYLFESIAVLVGRVCQADASTVDMFEAALFPPFQQVLAQDVVEFAPYVLQILAQLLELRPTVTGGASGFTPAYTALFPPLLSPVLWERRGNVPALVRLLQAYLRKDAAALANAGHLPAMLGVFQKLLATRATEEHAFALLSSIFTYSPVAALDPYLKDLFNLMLLRLQSHKTVKYVRHLTHFFALVAARHGAAFLARCLEACQPGLLGMILAQVWLPNFEQGLVLSSREEKVFCVGMTKLACESSTPISANSEVFAGLMRSVVAILSPEEQSRADKKKEGALEEPPPDAFEDEERGFDSTYSKLHFATTEAGQDPLPDVQDVPAFVARALAAACAAAPGQRLTVLQRALSPQQAAALQGFCAQAGASLV</sequence>
<feature type="compositionally biased region" description="Acidic residues" evidence="8">
    <location>
        <begin position="883"/>
        <end position="893"/>
    </location>
</feature>
<dbReference type="Pfam" id="PF08506">
    <property type="entry name" value="Cse1"/>
    <property type="match status" value="1"/>
</dbReference>
<feature type="region of interest" description="Disordered" evidence="8">
    <location>
        <begin position="868"/>
        <end position="893"/>
    </location>
</feature>
<evidence type="ECO:0000313" key="10">
    <source>
        <dbReference type="EMBL" id="KAG5184186.1"/>
    </source>
</evidence>
<dbReference type="GO" id="GO:0031267">
    <property type="term" value="F:small GTPase binding"/>
    <property type="evidence" value="ECO:0007669"/>
    <property type="project" value="InterPro"/>
</dbReference>
<dbReference type="InterPro" id="IPR013713">
    <property type="entry name" value="XPO2_central"/>
</dbReference>
<comment type="caution">
    <text evidence="10">The sequence shown here is derived from an EMBL/GenBank/DDBJ whole genome shotgun (WGS) entry which is preliminary data.</text>
</comment>
<organism evidence="10 11">
    <name type="scientific">Tribonema minus</name>
    <dbReference type="NCBI Taxonomy" id="303371"/>
    <lineage>
        <taxon>Eukaryota</taxon>
        <taxon>Sar</taxon>
        <taxon>Stramenopiles</taxon>
        <taxon>Ochrophyta</taxon>
        <taxon>PX clade</taxon>
        <taxon>Xanthophyceae</taxon>
        <taxon>Tribonematales</taxon>
        <taxon>Tribonemataceae</taxon>
        <taxon>Tribonema</taxon>
    </lineage>
</organism>